<comment type="caution">
    <text evidence="1">The sequence shown here is derived from an EMBL/GenBank/DDBJ whole genome shotgun (WGS) entry which is preliminary data.</text>
</comment>
<dbReference type="AlphaFoldDB" id="A0A815U8T7"/>
<evidence type="ECO:0000313" key="2">
    <source>
        <dbReference type="Proteomes" id="UP000663828"/>
    </source>
</evidence>
<dbReference type="Proteomes" id="UP000663828">
    <property type="component" value="Unassembled WGS sequence"/>
</dbReference>
<gene>
    <name evidence="1" type="ORF">XAT740_LOCUS40357</name>
</gene>
<dbReference type="EMBL" id="CAJNOR010004582">
    <property type="protein sequence ID" value="CAF1513514.1"/>
    <property type="molecule type" value="Genomic_DNA"/>
</dbReference>
<protein>
    <submittedName>
        <fullName evidence="1">Uncharacterized protein</fullName>
    </submittedName>
</protein>
<reference evidence="1" key="1">
    <citation type="submission" date="2021-02" db="EMBL/GenBank/DDBJ databases">
        <authorList>
            <person name="Nowell W R."/>
        </authorList>
    </citation>
    <scope>NUCLEOTIDE SEQUENCE</scope>
</reference>
<organism evidence="1 2">
    <name type="scientific">Adineta ricciae</name>
    <name type="common">Rotifer</name>
    <dbReference type="NCBI Taxonomy" id="249248"/>
    <lineage>
        <taxon>Eukaryota</taxon>
        <taxon>Metazoa</taxon>
        <taxon>Spiralia</taxon>
        <taxon>Gnathifera</taxon>
        <taxon>Rotifera</taxon>
        <taxon>Eurotatoria</taxon>
        <taxon>Bdelloidea</taxon>
        <taxon>Adinetida</taxon>
        <taxon>Adinetidae</taxon>
        <taxon>Adineta</taxon>
    </lineage>
</organism>
<evidence type="ECO:0000313" key="1">
    <source>
        <dbReference type="EMBL" id="CAF1513514.1"/>
    </source>
</evidence>
<accession>A0A815U8T7</accession>
<keyword evidence="2" id="KW-1185">Reference proteome</keyword>
<proteinExistence type="predicted"/>
<sequence length="130" mass="14108">MPCPCEAGKCGCKEDCLKSGQCSCDTNCTHCHQSSQGCGKEGCKCEDCKCPQGTALHHGWKRTCGSRDNLENVHARAIVQRQAAVHVIQTAHAINLKRKVAVMTNANARTVNVQQAHANAVNDSRQMLDF</sequence>
<name>A0A815U8T7_ADIRI</name>